<dbReference type="EMBL" id="LR798301">
    <property type="protein sequence ID" value="CAB5222257.1"/>
    <property type="molecule type" value="Genomic_DNA"/>
</dbReference>
<feature type="region of interest" description="Disordered" evidence="1">
    <location>
        <begin position="1"/>
        <end position="23"/>
    </location>
</feature>
<name>A0A6J7WWV8_9CAUD</name>
<protein>
    <submittedName>
        <fullName evidence="2">Uncharacterized protein</fullName>
    </submittedName>
</protein>
<evidence type="ECO:0000256" key="1">
    <source>
        <dbReference type="SAM" id="MobiDB-lite"/>
    </source>
</evidence>
<organism evidence="2">
    <name type="scientific">uncultured Caudovirales phage</name>
    <dbReference type="NCBI Taxonomy" id="2100421"/>
    <lineage>
        <taxon>Viruses</taxon>
        <taxon>Duplodnaviria</taxon>
        <taxon>Heunggongvirae</taxon>
        <taxon>Uroviricota</taxon>
        <taxon>Caudoviricetes</taxon>
        <taxon>Peduoviridae</taxon>
        <taxon>Maltschvirus</taxon>
        <taxon>Maltschvirus maltsch</taxon>
    </lineage>
</organism>
<evidence type="ECO:0000313" key="2">
    <source>
        <dbReference type="EMBL" id="CAB5222257.1"/>
    </source>
</evidence>
<reference evidence="2" key="1">
    <citation type="submission" date="2020-05" db="EMBL/GenBank/DDBJ databases">
        <authorList>
            <person name="Chiriac C."/>
            <person name="Salcher M."/>
            <person name="Ghai R."/>
            <person name="Kavagutti S V."/>
        </authorList>
    </citation>
    <scope>NUCLEOTIDE SEQUENCE</scope>
</reference>
<gene>
    <name evidence="2" type="ORF">UFOVP361_57</name>
</gene>
<sequence>MAKKQLTDDWGTALGQSPEKETPVIKTSSVGLPYYFRDSLPVNMSSLYSTVNGPALSKGFSHMRAQGLTTEDIKATIDKFMEDIVAKPLPSHVVPWRGFLARIDELVSWSKTNQTEDFTSYTIDPRLKK</sequence>
<accession>A0A6J7WWV8</accession>
<proteinExistence type="predicted"/>